<evidence type="ECO:0000313" key="9">
    <source>
        <dbReference type="Proteomes" id="UP001195483"/>
    </source>
</evidence>
<organism evidence="8 9">
    <name type="scientific">Potamilus streckersoni</name>
    <dbReference type="NCBI Taxonomy" id="2493646"/>
    <lineage>
        <taxon>Eukaryota</taxon>
        <taxon>Metazoa</taxon>
        <taxon>Spiralia</taxon>
        <taxon>Lophotrochozoa</taxon>
        <taxon>Mollusca</taxon>
        <taxon>Bivalvia</taxon>
        <taxon>Autobranchia</taxon>
        <taxon>Heteroconchia</taxon>
        <taxon>Palaeoheterodonta</taxon>
        <taxon>Unionida</taxon>
        <taxon>Unionoidea</taxon>
        <taxon>Unionidae</taxon>
        <taxon>Ambleminae</taxon>
        <taxon>Lampsilini</taxon>
        <taxon>Potamilus</taxon>
    </lineage>
</organism>
<comment type="caution">
    <text evidence="8">The sequence shown here is derived from an EMBL/GenBank/DDBJ whole genome shotgun (WGS) entry which is preliminary data.</text>
</comment>
<evidence type="ECO:0000256" key="1">
    <source>
        <dbReference type="ARBA" id="ARBA00022553"/>
    </source>
</evidence>
<evidence type="ECO:0000256" key="3">
    <source>
        <dbReference type="ARBA" id="ARBA00022771"/>
    </source>
</evidence>
<dbReference type="EMBL" id="JAEAOA010001115">
    <property type="protein sequence ID" value="KAK3576525.1"/>
    <property type="molecule type" value="Genomic_DNA"/>
</dbReference>
<dbReference type="SMART" id="SM00184">
    <property type="entry name" value="RING"/>
    <property type="match status" value="1"/>
</dbReference>
<keyword evidence="4" id="KW-0862">Zinc</keyword>
<accession>A0AAE0VH52</accession>
<dbReference type="SUPFAM" id="SSF57850">
    <property type="entry name" value="RING/U-box"/>
    <property type="match status" value="1"/>
</dbReference>
<dbReference type="Pfam" id="PF00643">
    <property type="entry name" value="zf-B_box"/>
    <property type="match status" value="1"/>
</dbReference>
<evidence type="ECO:0000256" key="2">
    <source>
        <dbReference type="ARBA" id="ARBA00022723"/>
    </source>
</evidence>
<evidence type="ECO:0000259" key="6">
    <source>
        <dbReference type="PROSITE" id="PS50089"/>
    </source>
</evidence>
<dbReference type="InterPro" id="IPR047153">
    <property type="entry name" value="TRIM45/56/19-like"/>
</dbReference>
<dbReference type="Pfam" id="PF13445">
    <property type="entry name" value="zf-RING_UBOX"/>
    <property type="match status" value="1"/>
</dbReference>
<dbReference type="InterPro" id="IPR027370">
    <property type="entry name" value="Znf-RING_euk"/>
</dbReference>
<dbReference type="InterPro" id="IPR011042">
    <property type="entry name" value="6-blade_b-propeller_TolB-like"/>
</dbReference>
<feature type="domain" description="B box-type" evidence="7">
    <location>
        <begin position="171"/>
        <end position="212"/>
    </location>
</feature>
<dbReference type="PROSITE" id="PS50119">
    <property type="entry name" value="ZF_BBOX"/>
    <property type="match status" value="2"/>
</dbReference>
<reference evidence="8" key="1">
    <citation type="journal article" date="2021" name="Genome Biol. Evol.">
        <title>A High-Quality Reference Genome for a Parasitic Bivalve with Doubly Uniparental Inheritance (Bivalvia: Unionida).</title>
        <authorList>
            <person name="Smith C.H."/>
        </authorList>
    </citation>
    <scope>NUCLEOTIDE SEQUENCE</scope>
    <source>
        <strain evidence="8">CHS0354</strain>
    </source>
</reference>
<evidence type="ECO:0000313" key="8">
    <source>
        <dbReference type="EMBL" id="KAK3576525.1"/>
    </source>
</evidence>
<keyword evidence="3 5" id="KW-0863">Zinc-finger</keyword>
<reference evidence="8" key="3">
    <citation type="submission" date="2023-05" db="EMBL/GenBank/DDBJ databases">
        <authorList>
            <person name="Smith C.H."/>
        </authorList>
    </citation>
    <scope>NUCLEOTIDE SEQUENCE</scope>
    <source>
        <strain evidence="8">CHS0354</strain>
        <tissue evidence="8">Mantle</tissue>
    </source>
</reference>
<dbReference type="InterPro" id="IPR017907">
    <property type="entry name" value="Znf_RING_CS"/>
</dbReference>
<dbReference type="PROSITE" id="PS00518">
    <property type="entry name" value="ZF_RING_1"/>
    <property type="match status" value="1"/>
</dbReference>
<dbReference type="SUPFAM" id="SSF57845">
    <property type="entry name" value="B-box zinc-binding domain"/>
    <property type="match status" value="1"/>
</dbReference>
<keyword evidence="9" id="KW-1185">Reference proteome</keyword>
<reference evidence="8" key="2">
    <citation type="journal article" date="2021" name="Genome Biol. Evol.">
        <title>Developing a high-quality reference genome for a parasitic bivalve with doubly uniparental inheritance (Bivalvia: Unionida).</title>
        <authorList>
            <person name="Smith C.H."/>
        </authorList>
    </citation>
    <scope>NUCLEOTIDE SEQUENCE</scope>
    <source>
        <strain evidence="8">CHS0354</strain>
        <tissue evidence="8">Mantle</tissue>
    </source>
</reference>
<dbReference type="InterPro" id="IPR000315">
    <property type="entry name" value="Znf_B-box"/>
</dbReference>
<feature type="domain" description="RING-type" evidence="6">
    <location>
        <begin position="23"/>
        <end position="71"/>
    </location>
</feature>
<dbReference type="PANTHER" id="PTHR25462:SF296">
    <property type="entry name" value="MEIOTIC P26, ISOFORM F"/>
    <property type="match status" value="1"/>
</dbReference>
<gene>
    <name evidence="8" type="ORF">CHS0354_018019</name>
</gene>
<sequence length="690" mass="78586">MYYVEKMATVSPLEGLFSQILKCPICLETFKRPKVLSCGHTYCVSCLQSHINSTLINLETPQARFSCPVCRTDTTLPDPTVTVETWAESFPVNSIVSSLLDMTLNIPGEKLCDICLKWNRENLATSFCKDCNKFICNVCREHHDEISSPNRHNVFNLFSDNESMVVIPNLSSLEMCRRHPKEHLTFFCGDDNAFCCNTCGFLEHRKCERITAIDDMIKTFDVETKSKNVVAKILNFESHIKRITSKVKENADSIKNDKAAILEHIRTLRAELNAKLQQFEDTLIVSLEGNHKAEDFNLQTQESSGQRLITAINSDLTQLDIVMTHGSEIQKVIVLHNMEQNQSKYSDAISAIQEDIQDITIGLDVNKSLKVLMNDLNGFGQIKVTRTKPRLPPCSLVISSQQKTAMVGGSSGSQLKNRKAMKISEFNVQIFGDNNSCHISDVLILNDTKHILIDNTNSKIKVYGENYNFQEIMTLQGQPWNACILPDNTMAVTVPRDKTILVVGMEDKMHKVREIRTRLRCRGIAVLRNQMLITTYDDEHSILILNMTGTEIRTVRPYNYQSEKLLGPMCIKKKQSETVIYVSYNLGHKMVAYDTSWNFLFTCTDQKLKYPSVMDTDKESNICMCLFTSSEVVQLSYDGKLIKSLITKERKKNPLAIRFYRGTDRFVVTYSHCNVVEVFHFQNNSVEISR</sequence>
<dbReference type="SMART" id="SM00336">
    <property type="entry name" value="BBOX"/>
    <property type="match status" value="2"/>
</dbReference>
<dbReference type="SUPFAM" id="SSF101898">
    <property type="entry name" value="NHL repeat"/>
    <property type="match status" value="1"/>
</dbReference>
<protein>
    <submittedName>
        <fullName evidence="8">Uncharacterized protein</fullName>
    </submittedName>
</protein>
<dbReference type="InterPro" id="IPR013083">
    <property type="entry name" value="Znf_RING/FYVE/PHD"/>
</dbReference>
<evidence type="ECO:0000256" key="4">
    <source>
        <dbReference type="ARBA" id="ARBA00022833"/>
    </source>
</evidence>
<dbReference type="InterPro" id="IPR001841">
    <property type="entry name" value="Znf_RING"/>
</dbReference>
<dbReference type="Gene3D" id="3.30.40.10">
    <property type="entry name" value="Zinc/RING finger domain, C3HC4 (zinc finger)"/>
    <property type="match status" value="1"/>
</dbReference>
<proteinExistence type="predicted"/>
<dbReference type="PROSITE" id="PS50089">
    <property type="entry name" value="ZF_RING_2"/>
    <property type="match status" value="1"/>
</dbReference>
<evidence type="ECO:0000259" key="7">
    <source>
        <dbReference type="PROSITE" id="PS50119"/>
    </source>
</evidence>
<dbReference type="PANTHER" id="PTHR25462">
    <property type="entry name" value="BONUS, ISOFORM C-RELATED"/>
    <property type="match status" value="1"/>
</dbReference>
<dbReference type="Proteomes" id="UP001195483">
    <property type="component" value="Unassembled WGS sequence"/>
</dbReference>
<dbReference type="CDD" id="cd19756">
    <property type="entry name" value="Bbox2"/>
    <property type="match status" value="1"/>
</dbReference>
<dbReference type="GO" id="GO:0008270">
    <property type="term" value="F:zinc ion binding"/>
    <property type="evidence" value="ECO:0007669"/>
    <property type="project" value="UniProtKB-KW"/>
</dbReference>
<keyword evidence="1" id="KW-0597">Phosphoprotein</keyword>
<dbReference type="Gene3D" id="3.30.160.60">
    <property type="entry name" value="Classic Zinc Finger"/>
    <property type="match status" value="1"/>
</dbReference>
<dbReference type="Gene3D" id="2.120.10.30">
    <property type="entry name" value="TolB, C-terminal domain"/>
    <property type="match status" value="1"/>
</dbReference>
<evidence type="ECO:0000256" key="5">
    <source>
        <dbReference type="PROSITE-ProRule" id="PRU00024"/>
    </source>
</evidence>
<keyword evidence="2" id="KW-0479">Metal-binding</keyword>
<name>A0AAE0VH52_9BIVA</name>
<feature type="domain" description="B box-type" evidence="7">
    <location>
        <begin position="110"/>
        <end position="157"/>
    </location>
</feature>
<dbReference type="AlphaFoldDB" id="A0AAE0VH52"/>